<evidence type="ECO:0000256" key="2">
    <source>
        <dbReference type="ARBA" id="ARBA00022454"/>
    </source>
</evidence>
<dbReference type="EMBL" id="JBGBPQ010000003">
    <property type="protein sequence ID" value="KAL1526423.1"/>
    <property type="molecule type" value="Genomic_DNA"/>
</dbReference>
<dbReference type="GO" id="GO:0010521">
    <property type="term" value="F:telomerase inhibitor activity"/>
    <property type="evidence" value="ECO:0007669"/>
    <property type="project" value="TreeGrafter"/>
</dbReference>
<evidence type="ECO:0000259" key="5">
    <source>
        <dbReference type="Pfam" id="PF02765"/>
    </source>
</evidence>
<dbReference type="PANTHER" id="PTHR14513">
    <property type="entry name" value="PROTECTION OF TELOMERES 1"/>
    <property type="match status" value="1"/>
</dbReference>
<protein>
    <recommendedName>
        <fullName evidence="5">Telomeric single stranded DNA binding POT1/Cdc13 domain-containing protein</fullName>
    </recommendedName>
</protein>
<dbReference type="Gene3D" id="2.40.50.140">
    <property type="entry name" value="Nucleic acid-binding proteins"/>
    <property type="match status" value="1"/>
</dbReference>
<keyword evidence="2" id="KW-0158">Chromosome</keyword>
<dbReference type="InterPro" id="IPR028389">
    <property type="entry name" value="POT1"/>
</dbReference>
<keyword evidence="3" id="KW-0779">Telomere</keyword>
<sequence>MEDEWSGRVMQSSLPIRTLPPASFVLSDPQVEIPLLTLLAQPAAGGAPVRINLWGLWCDRLCEVVQTGHVITVHGGSTAHDPSSPIGERDTLTLPPSGAPPHAAVHVDSEVRHIEVTPKRMHSILVNRPALPTARPPMASTQDGGVPAAASDTMPGATAADVGGAAAKRRKASASYHYTRLDDLPERTDVPGGPKEVHLFGVVLEYMLPRDTRGTDMKSVLQLVDESCSSPQDALVVSFFKCHPMPPGVGSVVRLHRLCMRGTYDGMRQASGMSAGACASLTSYVFGDFATFSDEERRACVWQSSANVTWTEHDSRRVAELHAWSSRAFGQPGPFSTLRTVHHSLSDLHQRPTDQPLDILAQLGPLAVTAASSAAKPRAEAVLLCKLSSPRMQHAELTLAAGVGVHAAQKLVEYLQLPSAAGYGSGWVRLRLVRLSWRRAAVGQPAVPRITLELTSSLLRLPDGHAALSGETRGAPPAVQPPSQLRLSLLPPGAAAPPTSSSGMYTRALPAHVNSRTSVRHQQLPVLSISQVQDQHRNAPSLLRTRARVVGVFPTDPFAWTQLEDSGGNGGRYEYRMVLQLADVDDPTSYIGAYLLGDEAALFFSGLPPADLQRSNVTLAALQQRIDLLCDLGGPPVEFCLVSYRPCPQDDSETGVAYRVHATTLIASR</sequence>
<dbReference type="PANTHER" id="PTHR14513:SF0">
    <property type="entry name" value="PROTECTION OF TELOMERES PROTEIN 1"/>
    <property type="match status" value="1"/>
</dbReference>
<reference evidence="6 7" key="1">
    <citation type="journal article" date="2024" name="Science">
        <title>Giant polyketide synthase enzymes in the biosynthesis of giant marine polyether toxins.</title>
        <authorList>
            <person name="Fallon T.R."/>
            <person name="Shende V.V."/>
            <person name="Wierzbicki I.H."/>
            <person name="Pendleton A.L."/>
            <person name="Watervoot N.F."/>
            <person name="Auber R.P."/>
            <person name="Gonzalez D.J."/>
            <person name="Wisecaver J.H."/>
            <person name="Moore B.S."/>
        </authorList>
    </citation>
    <scope>NUCLEOTIDE SEQUENCE [LARGE SCALE GENOMIC DNA]</scope>
    <source>
        <strain evidence="6 7">12B1</strain>
    </source>
</reference>
<feature type="domain" description="Telomeric single stranded DNA binding POT1/Cdc13" evidence="5">
    <location>
        <begin position="195"/>
        <end position="325"/>
    </location>
</feature>
<comment type="subcellular location">
    <subcellularLocation>
        <location evidence="1">Chromosome</location>
        <location evidence="1">Telomere</location>
    </subcellularLocation>
</comment>
<gene>
    <name evidence="6" type="ORF">AB1Y20_015135</name>
</gene>
<dbReference type="GO" id="GO:0000783">
    <property type="term" value="C:nuclear telomere cap complex"/>
    <property type="evidence" value="ECO:0007669"/>
    <property type="project" value="TreeGrafter"/>
</dbReference>
<evidence type="ECO:0000313" key="6">
    <source>
        <dbReference type="EMBL" id="KAL1526423.1"/>
    </source>
</evidence>
<evidence type="ECO:0000313" key="7">
    <source>
        <dbReference type="Proteomes" id="UP001515480"/>
    </source>
</evidence>
<proteinExistence type="predicted"/>
<name>A0AB34JZI7_PRYPA</name>
<dbReference type="InterPro" id="IPR012340">
    <property type="entry name" value="NA-bd_OB-fold"/>
</dbReference>
<keyword evidence="7" id="KW-1185">Reference proteome</keyword>
<dbReference type="Proteomes" id="UP001515480">
    <property type="component" value="Unassembled WGS sequence"/>
</dbReference>
<accession>A0AB34JZI7</accession>
<organism evidence="6 7">
    <name type="scientific">Prymnesium parvum</name>
    <name type="common">Toxic golden alga</name>
    <dbReference type="NCBI Taxonomy" id="97485"/>
    <lineage>
        <taxon>Eukaryota</taxon>
        <taxon>Haptista</taxon>
        <taxon>Haptophyta</taxon>
        <taxon>Prymnesiophyceae</taxon>
        <taxon>Prymnesiales</taxon>
        <taxon>Prymnesiaceae</taxon>
        <taxon>Prymnesium</taxon>
    </lineage>
</organism>
<dbReference type="SUPFAM" id="SSF50249">
    <property type="entry name" value="Nucleic acid-binding proteins"/>
    <property type="match status" value="1"/>
</dbReference>
<evidence type="ECO:0000256" key="3">
    <source>
        <dbReference type="ARBA" id="ARBA00022895"/>
    </source>
</evidence>
<comment type="caution">
    <text evidence="6">The sequence shown here is derived from an EMBL/GenBank/DDBJ whole genome shotgun (WGS) entry which is preliminary data.</text>
</comment>
<dbReference type="GO" id="GO:0016233">
    <property type="term" value="P:telomere capping"/>
    <property type="evidence" value="ECO:0007669"/>
    <property type="project" value="TreeGrafter"/>
</dbReference>
<dbReference type="GO" id="GO:0098505">
    <property type="term" value="F:G-rich strand telomeric DNA binding"/>
    <property type="evidence" value="ECO:0007669"/>
    <property type="project" value="TreeGrafter"/>
</dbReference>
<dbReference type="InterPro" id="IPR011564">
    <property type="entry name" value="Telomer_end-bd_POT1/Cdc13"/>
</dbReference>
<evidence type="ECO:0000256" key="1">
    <source>
        <dbReference type="ARBA" id="ARBA00004574"/>
    </source>
</evidence>
<keyword evidence="4" id="KW-0238">DNA-binding</keyword>
<dbReference type="AlphaFoldDB" id="A0AB34JZI7"/>
<evidence type="ECO:0000256" key="4">
    <source>
        <dbReference type="ARBA" id="ARBA00023125"/>
    </source>
</evidence>
<dbReference type="GO" id="GO:0032210">
    <property type="term" value="P:regulation of telomere maintenance via telomerase"/>
    <property type="evidence" value="ECO:0007669"/>
    <property type="project" value="TreeGrafter"/>
</dbReference>
<dbReference type="Pfam" id="PF02765">
    <property type="entry name" value="POT1"/>
    <property type="match status" value="1"/>
</dbReference>